<dbReference type="AlphaFoldDB" id="A0A917NDS1"/>
<accession>A0A917NDS1</accession>
<feature type="domain" description="BON" evidence="2">
    <location>
        <begin position="34"/>
        <end position="101"/>
    </location>
</feature>
<feature type="chain" id="PRO_5036919448" evidence="1">
    <location>
        <begin position="23"/>
        <end position="101"/>
    </location>
</feature>
<dbReference type="InterPro" id="IPR007055">
    <property type="entry name" value="BON_dom"/>
</dbReference>
<feature type="signal peptide" evidence="1">
    <location>
        <begin position="1"/>
        <end position="22"/>
    </location>
</feature>
<dbReference type="PROSITE" id="PS51257">
    <property type="entry name" value="PROKAR_LIPOPROTEIN"/>
    <property type="match status" value="1"/>
</dbReference>
<dbReference type="PANTHER" id="PTHR34606:SF16">
    <property type="entry name" value="BON DOMAIN-CONTAINING PROTEIN"/>
    <property type="match status" value="1"/>
</dbReference>
<keyword evidence="4" id="KW-1185">Reference proteome</keyword>
<dbReference type="PROSITE" id="PS50914">
    <property type="entry name" value="BON"/>
    <property type="match status" value="1"/>
</dbReference>
<reference evidence="3" key="1">
    <citation type="journal article" date="2014" name="Int. J. Syst. Evol. Microbiol.">
        <title>Complete genome sequence of Corynebacterium casei LMG S-19264T (=DSM 44701T), isolated from a smear-ripened cheese.</title>
        <authorList>
            <consortium name="US DOE Joint Genome Institute (JGI-PGF)"/>
            <person name="Walter F."/>
            <person name="Albersmeier A."/>
            <person name="Kalinowski J."/>
            <person name="Ruckert C."/>
        </authorList>
    </citation>
    <scope>NUCLEOTIDE SEQUENCE</scope>
    <source>
        <strain evidence="3">JCM 13919</strain>
    </source>
</reference>
<evidence type="ECO:0000259" key="2">
    <source>
        <dbReference type="PROSITE" id="PS50914"/>
    </source>
</evidence>
<dbReference type="OrthoDB" id="7360581at2"/>
<evidence type="ECO:0000313" key="3">
    <source>
        <dbReference type="EMBL" id="GGI92889.1"/>
    </source>
</evidence>
<dbReference type="PANTHER" id="PTHR34606">
    <property type="entry name" value="BON DOMAIN-CONTAINING PROTEIN"/>
    <property type="match status" value="1"/>
</dbReference>
<protein>
    <submittedName>
        <fullName evidence="3">BON domain-containing protein</fullName>
    </submittedName>
</protein>
<evidence type="ECO:0000313" key="4">
    <source>
        <dbReference type="Proteomes" id="UP000630149"/>
    </source>
</evidence>
<proteinExistence type="predicted"/>
<comment type="caution">
    <text evidence="3">The sequence shown here is derived from an EMBL/GenBank/DDBJ whole genome shotgun (WGS) entry which is preliminary data.</text>
</comment>
<dbReference type="EMBL" id="BMOB01000014">
    <property type="protein sequence ID" value="GGI92889.1"/>
    <property type="molecule type" value="Genomic_DNA"/>
</dbReference>
<dbReference type="RefSeq" id="WP_131777443.1">
    <property type="nucleotide sequence ID" value="NZ_BMOB01000014.1"/>
</dbReference>
<dbReference type="InterPro" id="IPR051686">
    <property type="entry name" value="Lipoprotein_DolP"/>
</dbReference>
<dbReference type="Proteomes" id="UP000630149">
    <property type="component" value="Unassembled WGS sequence"/>
</dbReference>
<reference evidence="3" key="2">
    <citation type="submission" date="2020-09" db="EMBL/GenBank/DDBJ databases">
        <authorList>
            <person name="Sun Q."/>
            <person name="Ohkuma M."/>
        </authorList>
    </citation>
    <scope>NUCLEOTIDE SEQUENCE</scope>
    <source>
        <strain evidence="3">JCM 13919</strain>
    </source>
</reference>
<dbReference type="Gene3D" id="3.30.1340.30">
    <property type="match status" value="1"/>
</dbReference>
<gene>
    <name evidence="3" type="ORF">GCM10007966_21860</name>
</gene>
<keyword evidence="1" id="KW-0732">Signal</keyword>
<dbReference type="Pfam" id="PF04972">
    <property type="entry name" value="BON"/>
    <property type="match status" value="1"/>
</dbReference>
<sequence>MIKALKLSFLAMVCVGIMACSATSVRESTGEYLDSTAVTAKVKAKLIDTLGPRAFKINVQTFKDEVQLSGFVNSDIVKKRAGVIAASVEDVKSVRNDLIVK</sequence>
<name>A0A917NDS1_9GAMM</name>
<evidence type="ECO:0000256" key="1">
    <source>
        <dbReference type="SAM" id="SignalP"/>
    </source>
</evidence>
<organism evidence="3 4">
    <name type="scientific">Legionella impletisoli</name>
    <dbReference type="NCBI Taxonomy" id="343510"/>
    <lineage>
        <taxon>Bacteria</taxon>
        <taxon>Pseudomonadati</taxon>
        <taxon>Pseudomonadota</taxon>
        <taxon>Gammaproteobacteria</taxon>
        <taxon>Legionellales</taxon>
        <taxon>Legionellaceae</taxon>
        <taxon>Legionella</taxon>
    </lineage>
</organism>